<accession>A0A552FGU9</accession>
<comment type="caution">
    <text evidence="1">The sequence shown here is derived from an EMBL/GenBank/DDBJ whole genome shotgun (WGS) entry which is preliminary data.</text>
</comment>
<protein>
    <submittedName>
        <fullName evidence="1">Uncharacterized protein</fullName>
    </submittedName>
</protein>
<dbReference type="AlphaFoldDB" id="A0A552FGU9"/>
<proteinExistence type="predicted"/>
<organism evidence="1 2">
    <name type="scientific">Microcystis aeruginosa Ma_QC_Ca_00000000_S207</name>
    <dbReference type="NCBI Taxonomy" id="2486251"/>
    <lineage>
        <taxon>Bacteria</taxon>
        <taxon>Bacillati</taxon>
        <taxon>Cyanobacteriota</taxon>
        <taxon>Cyanophyceae</taxon>
        <taxon>Oscillatoriophycideae</taxon>
        <taxon>Chroococcales</taxon>
        <taxon>Microcystaceae</taxon>
        <taxon>Microcystis</taxon>
    </lineage>
</organism>
<dbReference type="EMBL" id="SFBF01000258">
    <property type="protein sequence ID" value="TRU45946.1"/>
    <property type="molecule type" value="Genomic_DNA"/>
</dbReference>
<gene>
    <name evidence="1" type="ORF">EWV91_13750</name>
</gene>
<evidence type="ECO:0000313" key="2">
    <source>
        <dbReference type="Proteomes" id="UP000320293"/>
    </source>
</evidence>
<evidence type="ECO:0000313" key="1">
    <source>
        <dbReference type="EMBL" id="TRU45946.1"/>
    </source>
</evidence>
<name>A0A552FGU9_MICAE</name>
<sequence length="117" mass="13796">MAIRIKLWADYGSYPLWGVDEIDNIAPEELPLSQATIQRLNAWQDTYDKTLNQDYPPLSDFPNQQAEMDFKQEGISLWKQLLLELAPDYEVFYQNEGQLFRHPKEITKKYTVQKITV</sequence>
<reference evidence="1 2" key="1">
    <citation type="submission" date="2019-01" db="EMBL/GenBank/DDBJ databases">
        <title>Coherence of Microcystis species and biogeography revealed through population genomics.</title>
        <authorList>
            <person name="Perez-Carrascal O.M."/>
            <person name="Terrat Y."/>
            <person name="Giani A."/>
            <person name="Fortin N."/>
            <person name="Tromas N."/>
            <person name="Shapiro B.J."/>
        </authorList>
    </citation>
    <scope>NUCLEOTIDE SEQUENCE [LARGE SCALE GENOMIC DNA]</scope>
    <source>
        <strain evidence="1">Ma_QC_Ca_00000000_S207</strain>
    </source>
</reference>
<dbReference type="Proteomes" id="UP000320293">
    <property type="component" value="Unassembled WGS sequence"/>
</dbReference>